<dbReference type="Proteomes" id="UP000515165">
    <property type="component" value="Chromosome 7"/>
</dbReference>
<evidence type="ECO:0000313" key="2">
    <source>
        <dbReference type="Proteomes" id="UP000515165"/>
    </source>
</evidence>
<dbReference type="GeneID" id="113926876"/>
<reference evidence="3" key="1">
    <citation type="submission" date="2025-08" db="UniProtKB">
        <authorList>
            <consortium name="RefSeq"/>
        </authorList>
    </citation>
    <scope>IDENTIFICATION</scope>
    <source>
        <tissue evidence="3">Blood</tissue>
    </source>
</reference>
<gene>
    <name evidence="3" type="primary">LOC113926876</name>
</gene>
<sequence>MPQLATLFTAGGSATAPPACPGGSPGSRGSDGPAPGQPALRASRPARRVGSSVPRAPGRSPTPAVLVAPPVPLPPGEGHRARLRCRRGAWAANRANGLRLRTRKPRRERTPPTSHKLQTDGTGLPSLLCRWQSPRGVQSGQLWFCASDLLAWEMQMRRGFKRRETPEGTDIGSHVKNRTGGLSQLLTFPKMSRDTSSITSSSVSLTFTGSPTQFPDKKVGPVLPRSAQRFSGLSRMEGQAAGEMEKESNWVFPLGSQLL</sequence>
<keyword evidence="2" id="KW-1185">Reference proteome</keyword>
<dbReference type="AlphaFoldDB" id="A0A6J2DNS2"/>
<dbReference type="KEGG" id="zca:113926876"/>
<organism evidence="2 3">
    <name type="scientific">Zalophus californianus</name>
    <name type="common">California sealion</name>
    <dbReference type="NCBI Taxonomy" id="9704"/>
    <lineage>
        <taxon>Eukaryota</taxon>
        <taxon>Metazoa</taxon>
        <taxon>Chordata</taxon>
        <taxon>Craniata</taxon>
        <taxon>Vertebrata</taxon>
        <taxon>Euteleostomi</taxon>
        <taxon>Mammalia</taxon>
        <taxon>Eutheria</taxon>
        <taxon>Laurasiatheria</taxon>
        <taxon>Carnivora</taxon>
        <taxon>Caniformia</taxon>
        <taxon>Pinnipedia</taxon>
        <taxon>Otariidae</taxon>
        <taxon>Zalophus</taxon>
    </lineage>
</organism>
<proteinExistence type="predicted"/>
<feature type="region of interest" description="Disordered" evidence="1">
    <location>
        <begin position="1"/>
        <end position="79"/>
    </location>
</feature>
<protein>
    <submittedName>
        <fullName evidence="3">Uncharacterized protein LOC113926876</fullName>
    </submittedName>
</protein>
<name>A0A6J2DNS2_ZALCA</name>
<evidence type="ECO:0000313" key="3">
    <source>
        <dbReference type="RefSeq" id="XP_027458055.2"/>
    </source>
</evidence>
<dbReference type="RefSeq" id="XP_027458055.2">
    <property type="nucleotide sequence ID" value="XM_027602254.2"/>
</dbReference>
<evidence type="ECO:0000256" key="1">
    <source>
        <dbReference type="SAM" id="MobiDB-lite"/>
    </source>
</evidence>
<accession>A0A6J2DNS2</accession>